<dbReference type="AlphaFoldDB" id="A0A7W9PHI5"/>
<dbReference type="InterPro" id="IPR038416">
    <property type="entry name" value="Ribosom_S30AE_C_sf"/>
</dbReference>
<dbReference type="RefSeq" id="WP_051161698.1">
    <property type="nucleotide sequence ID" value="NZ_JACHIT010000002.1"/>
</dbReference>
<evidence type="ECO:0000313" key="2">
    <source>
        <dbReference type="EMBL" id="MBB5916030.1"/>
    </source>
</evidence>
<protein>
    <recommendedName>
        <fullName evidence="1">Sigma 54 modulation/S30EA ribosomal protein C-terminal domain-containing protein</fullName>
    </recommendedName>
</protein>
<dbReference type="Gene3D" id="3.30.505.50">
    <property type="entry name" value="Sigma 54 modulation/S30EA ribosomal protein, C-terminal domain"/>
    <property type="match status" value="2"/>
</dbReference>
<sequence>MLPELQPWSSAEFPGIVVIAHGRVPKLGGERITAAVGRLLRQHGIPARARVRATTATCATGPVLIQVNLDVAGTPCRMQTLVPGCGDVLRATVRLRRQLLPPAQRRPQPWPDFTRRLLAASGPGAITRHKYCALAIEEPLAAAVTMDTMDYDVHLFTDADTGEEAVVYRSAAAGTRLARQYRPHPAKAPNGAIPGPVTVLPAPAPLLDDPEAVGTLCARGLPFLFYTHMGTFRGHLLYRRYDANLTLVSPLPETPREPVPRTP</sequence>
<evidence type="ECO:0000259" key="1">
    <source>
        <dbReference type="Pfam" id="PF16321"/>
    </source>
</evidence>
<organism evidence="2 3">
    <name type="scientific">Nocardia transvalensis</name>
    <dbReference type="NCBI Taxonomy" id="37333"/>
    <lineage>
        <taxon>Bacteria</taxon>
        <taxon>Bacillati</taxon>
        <taxon>Actinomycetota</taxon>
        <taxon>Actinomycetes</taxon>
        <taxon>Mycobacteriales</taxon>
        <taxon>Nocardiaceae</taxon>
        <taxon>Nocardia</taxon>
    </lineage>
</organism>
<accession>A0A7W9PHI5</accession>
<dbReference type="Pfam" id="PF16321">
    <property type="entry name" value="Ribosom_S30AE_C"/>
    <property type="match status" value="1"/>
</dbReference>
<feature type="domain" description="Sigma 54 modulation/S30EA ribosomal protein C-terminal" evidence="1">
    <location>
        <begin position="125"/>
        <end position="171"/>
    </location>
</feature>
<reference evidence="2 3" key="1">
    <citation type="submission" date="2020-08" db="EMBL/GenBank/DDBJ databases">
        <title>Sequencing the genomes of 1000 actinobacteria strains.</title>
        <authorList>
            <person name="Klenk H.-P."/>
        </authorList>
    </citation>
    <scope>NUCLEOTIDE SEQUENCE [LARGE SCALE GENOMIC DNA]</scope>
    <source>
        <strain evidence="2 3">DSM 43582</strain>
    </source>
</reference>
<keyword evidence="3" id="KW-1185">Reference proteome</keyword>
<dbReference type="Proteomes" id="UP000540412">
    <property type="component" value="Unassembled WGS sequence"/>
</dbReference>
<name>A0A7W9PHI5_9NOCA</name>
<gene>
    <name evidence="2" type="ORF">BJY24_004942</name>
</gene>
<dbReference type="InterPro" id="IPR032528">
    <property type="entry name" value="Ribosom_S30AE_C"/>
</dbReference>
<evidence type="ECO:0000313" key="3">
    <source>
        <dbReference type="Proteomes" id="UP000540412"/>
    </source>
</evidence>
<comment type="caution">
    <text evidence="2">The sequence shown here is derived from an EMBL/GenBank/DDBJ whole genome shotgun (WGS) entry which is preliminary data.</text>
</comment>
<proteinExistence type="predicted"/>
<dbReference type="EMBL" id="JACHIT010000002">
    <property type="protein sequence ID" value="MBB5916030.1"/>
    <property type="molecule type" value="Genomic_DNA"/>
</dbReference>